<dbReference type="EMBL" id="MJFZ01001630">
    <property type="protein sequence ID" value="RAW21651.1"/>
    <property type="molecule type" value="Genomic_DNA"/>
</dbReference>
<dbReference type="EMBL" id="MJFZ01000902">
    <property type="protein sequence ID" value="RAW24328.1"/>
    <property type="molecule type" value="Genomic_DNA"/>
</dbReference>
<evidence type="ECO:0000313" key="4">
    <source>
        <dbReference type="Proteomes" id="UP000251314"/>
    </source>
</evidence>
<sequence length="84" mass="9315">MPTIPAMLDNKSTIKRLTNGKNAEAQTSVNCRFFSTRDAVNSGDLQFTYCPTTIMLADFLTKALGTTRLRELRSAISVEELTVK</sequence>
<evidence type="ECO:0000313" key="1">
    <source>
        <dbReference type="EMBL" id="KAG2816095.1"/>
    </source>
</evidence>
<dbReference type="EMBL" id="RCMG01002013">
    <property type="protein sequence ID" value="KAG2816095.1"/>
    <property type="molecule type" value="Genomic_DNA"/>
</dbReference>
<protein>
    <submittedName>
        <fullName evidence="2">Uncharacterized protein</fullName>
    </submittedName>
</protein>
<accession>A0A329RAZ3</accession>
<reference evidence="2 4" key="1">
    <citation type="submission" date="2018-01" db="EMBL/GenBank/DDBJ databases">
        <title>Draft genome of the strawberry crown rot pathogen Phytophthora cactorum.</title>
        <authorList>
            <person name="Armitage A.D."/>
            <person name="Lysoe E."/>
            <person name="Nellist C.F."/>
            <person name="Harrison R.J."/>
            <person name="Brurberg M.B."/>
        </authorList>
    </citation>
    <scope>NUCLEOTIDE SEQUENCE [LARGE SCALE GENOMIC DNA]</scope>
    <source>
        <strain evidence="2 4">10300</strain>
    </source>
</reference>
<reference evidence="1" key="2">
    <citation type="submission" date="2018-10" db="EMBL/GenBank/DDBJ databases">
        <title>Effector identification in a new, highly contiguous assembly of the strawberry crown rot pathogen Phytophthora cactorum.</title>
        <authorList>
            <person name="Armitage A.D."/>
            <person name="Nellist C.F."/>
            <person name="Bates H."/>
            <person name="Vickerstaff R.J."/>
            <person name="Harrison R.J."/>
        </authorList>
    </citation>
    <scope>NUCLEOTIDE SEQUENCE</scope>
    <source>
        <strain evidence="1">15-7</strain>
    </source>
</reference>
<comment type="caution">
    <text evidence="2">The sequence shown here is derived from an EMBL/GenBank/DDBJ whole genome shotgun (WGS) entry which is preliminary data.</text>
</comment>
<dbReference type="AlphaFoldDB" id="A0A329RAZ3"/>
<dbReference type="Proteomes" id="UP000251314">
    <property type="component" value="Unassembled WGS sequence"/>
</dbReference>
<organism evidence="2 4">
    <name type="scientific">Phytophthora cactorum</name>
    <dbReference type="NCBI Taxonomy" id="29920"/>
    <lineage>
        <taxon>Eukaryota</taxon>
        <taxon>Sar</taxon>
        <taxon>Stramenopiles</taxon>
        <taxon>Oomycota</taxon>
        <taxon>Peronosporomycetes</taxon>
        <taxon>Peronosporales</taxon>
        <taxon>Peronosporaceae</taxon>
        <taxon>Phytophthora</taxon>
    </lineage>
</organism>
<keyword evidence="4" id="KW-1185">Reference proteome</keyword>
<name>A0A329RAZ3_9STRA</name>
<evidence type="ECO:0000313" key="2">
    <source>
        <dbReference type="EMBL" id="RAW21651.1"/>
    </source>
</evidence>
<dbReference type="VEuPathDB" id="FungiDB:PC110_g21906"/>
<dbReference type="OrthoDB" id="127986at2759"/>
<dbReference type="VEuPathDB" id="FungiDB:PC110_g19236"/>
<gene>
    <name evidence="3" type="ORF">PC110_g19236</name>
    <name evidence="2" type="ORF">PC110_g21906</name>
    <name evidence="1" type="ORF">PC113_g23134</name>
</gene>
<dbReference type="Proteomes" id="UP000735874">
    <property type="component" value="Unassembled WGS sequence"/>
</dbReference>
<proteinExistence type="predicted"/>
<evidence type="ECO:0000313" key="3">
    <source>
        <dbReference type="EMBL" id="RAW24328.1"/>
    </source>
</evidence>